<dbReference type="EMBL" id="JAYJLD010000018">
    <property type="protein sequence ID" value="MEB3102482.1"/>
    <property type="molecule type" value="Genomic_DNA"/>
</dbReference>
<dbReference type="Proteomes" id="UP001310386">
    <property type="component" value="Unassembled WGS sequence"/>
</dbReference>
<keyword evidence="3" id="KW-1185">Reference proteome</keyword>
<feature type="coiled-coil region" evidence="1">
    <location>
        <begin position="53"/>
        <end position="105"/>
    </location>
</feature>
<protein>
    <submittedName>
        <fullName evidence="2">Uncharacterized protein</fullName>
    </submittedName>
</protein>
<dbReference type="RefSeq" id="WP_371754606.1">
    <property type="nucleotide sequence ID" value="NZ_JAYJLD010000018.1"/>
</dbReference>
<organism evidence="2 3">
    <name type="scientific">Ferviditalea candida</name>
    <dbReference type="NCBI Taxonomy" id="3108399"/>
    <lineage>
        <taxon>Bacteria</taxon>
        <taxon>Bacillati</taxon>
        <taxon>Bacillota</taxon>
        <taxon>Bacilli</taxon>
        <taxon>Bacillales</taxon>
        <taxon>Paenibacillaceae</taxon>
        <taxon>Ferviditalea</taxon>
    </lineage>
</organism>
<sequence length="106" mass="12428">MDKLDLILQKLVALEEGQKEWSLISRAIQNRQDETDAKLEAMAMDVHQLHGKLEAQNEKLNAIADELHTFRRETKSNFRQLEGHMRLFDNDLDEALERINQLESRT</sequence>
<evidence type="ECO:0000313" key="2">
    <source>
        <dbReference type="EMBL" id="MEB3102482.1"/>
    </source>
</evidence>
<comment type="caution">
    <text evidence="2">The sequence shown here is derived from an EMBL/GenBank/DDBJ whole genome shotgun (WGS) entry which is preliminary data.</text>
</comment>
<keyword evidence="1" id="KW-0175">Coiled coil</keyword>
<reference evidence="2" key="1">
    <citation type="submission" date="2023-12" db="EMBL/GenBank/DDBJ databases">
        <title>Fervidustalea candida gen. nov., sp. nov., a novel member of the family Paenibacillaceae isolated from a geothermal area.</title>
        <authorList>
            <person name="Li W.-J."/>
            <person name="Jiao J.-Y."/>
            <person name="Chen Y."/>
        </authorList>
    </citation>
    <scope>NUCLEOTIDE SEQUENCE</scope>
    <source>
        <strain evidence="2">SYSU GA230002</strain>
    </source>
</reference>
<name>A0ABU5ZKW0_9BACL</name>
<proteinExistence type="predicted"/>
<evidence type="ECO:0000313" key="3">
    <source>
        <dbReference type="Proteomes" id="UP001310386"/>
    </source>
</evidence>
<evidence type="ECO:0000256" key="1">
    <source>
        <dbReference type="SAM" id="Coils"/>
    </source>
</evidence>
<gene>
    <name evidence="2" type="ORF">VF724_12500</name>
</gene>
<accession>A0ABU5ZKW0</accession>